<proteinExistence type="inferred from homology"/>
<comment type="subunit">
    <text evidence="7">Adaptor protein complex 2 (AP-2) is a heterotetramer composed of two large adaptins (alpha-type and beta-type subunits), a medium adaptin (mu-type subunit) and a small adaptin (sigma-type subunit).</text>
</comment>
<dbReference type="Pfam" id="PF01602">
    <property type="entry name" value="Adaptin_N"/>
    <property type="match status" value="1"/>
</dbReference>
<sequence>MAKLVNMRGLQTFIADIRNCANKEQEKVRVDKELGKIRKKFASGNTVTEYDKKKYVWKLLYIYMLGYEVEFGHKQAADLIPATKYAEKQVGYMACAILLNEKDEFLRLIINSIRNDLISRNEAFHCLALGFVGSVGGQEMASLLMLDVMNLLTSGAVRPIVRKKAALCLLRLIRKAPPEAEVMQPEVWAAKLGALLDERDAQPGVLLALVTLLLGIVSRSYEGYEALAPRVVRLLERLVPERREGGAREAAPAVTADYHYYGIPSPWLQVKCLRVLQYFPPPEDPGVLRALTAVLRRIIAGSEPHKNVNKNNAQHAVVFEAIALALALEADAELLTASVALLARFISVREPNIKYLGLENLVRLAEVPAVADTIARHQKSVIGSLRDADVSIRRRALDLLFAMCSRANAPDIVAELLRYLEVADFGMREELVLKTAVLAERFYPDLRWYVDVMLQLIERAGEFASKDIWHSTVQLITSYPELHEYSTRKALEALQRGAVHEALVCCAGYLLGEYGRLVPDVPAHVRFALLQERFVAVSSEAKGLLLTAYMKLLVADPGDTGLRELVAAVFDRYARFMDADLQQRAAEYLALGQRPDVAARNVTAMPPWEKRKSLLLRRMAEREGEDTDEAQARPAWLQTDEDGVTVPGTPSVGATLPTAGEIRPAGDIDAWFRKLCTAPSGVLYEDANLQVGVKMQFQGSQGQLALFLGNKGDTPLERLVCAVPPVPQFAFQVGPVPKRLEPKKQIQVPLMVACVAPFATPPRLQLGYACGAQALNRSLALPVVAAKFCTPPDAAVPREAFFQRWRALPGPPQRLGERVVRAPPALARAPVEAMLASLSLGVQSGLDPDPDNAVAVATFTYTPLGQQPQQVPCMVRIEVEKTQRLQSQVTAASPDATVTAALKHLVCQVLSSI</sequence>
<evidence type="ECO:0000256" key="4">
    <source>
        <dbReference type="ARBA" id="ARBA00022927"/>
    </source>
</evidence>
<organism evidence="10 11">
    <name type="scientific">Elliptochloris bilobata</name>
    <dbReference type="NCBI Taxonomy" id="381761"/>
    <lineage>
        <taxon>Eukaryota</taxon>
        <taxon>Viridiplantae</taxon>
        <taxon>Chlorophyta</taxon>
        <taxon>core chlorophytes</taxon>
        <taxon>Trebouxiophyceae</taxon>
        <taxon>Trebouxiophyceae incertae sedis</taxon>
        <taxon>Elliptochloris clade</taxon>
        <taxon>Elliptochloris</taxon>
    </lineage>
</organism>
<dbReference type="SUPFAM" id="SSF55711">
    <property type="entry name" value="Subdomain of clathrin and coatomer appendage domain"/>
    <property type="match status" value="1"/>
</dbReference>
<keyword evidence="6 7" id="KW-0168">Coated pit</keyword>
<evidence type="ECO:0000256" key="6">
    <source>
        <dbReference type="ARBA" id="ARBA00023176"/>
    </source>
</evidence>
<evidence type="ECO:0000256" key="7">
    <source>
        <dbReference type="PIRNR" id="PIRNR037091"/>
    </source>
</evidence>
<feature type="binding site" evidence="8">
    <location>
        <position position="50"/>
    </location>
    <ligand>
        <name>a 1,2-diacyl-sn-glycero-3-phospho-(1D-myo-inositol-3,4,5-trisphosphate)</name>
        <dbReference type="ChEBI" id="CHEBI:57836"/>
    </ligand>
</feature>
<protein>
    <recommendedName>
        <fullName evidence="7">AP-2 complex subunit alpha</fullName>
    </recommendedName>
</protein>
<name>A0AAW1Q9S5_9CHLO</name>
<dbReference type="GO" id="GO:0030122">
    <property type="term" value="C:AP-2 adaptor complex"/>
    <property type="evidence" value="ECO:0007669"/>
    <property type="project" value="InterPro"/>
</dbReference>
<keyword evidence="3 7" id="KW-0254">Endocytosis</keyword>
<keyword evidence="2 7" id="KW-0813">Transport</keyword>
<evidence type="ECO:0000256" key="5">
    <source>
        <dbReference type="ARBA" id="ARBA00023136"/>
    </source>
</evidence>
<keyword evidence="4 7" id="KW-0653">Protein transport</keyword>
<evidence type="ECO:0000313" key="10">
    <source>
        <dbReference type="EMBL" id="KAK9819090.1"/>
    </source>
</evidence>
<dbReference type="AlphaFoldDB" id="A0AAW1Q9S5"/>
<comment type="subcellular location">
    <subcellularLocation>
        <location evidence="1">Membrane</location>
        <location evidence="1">Coated pit</location>
        <topology evidence="1">Peripheral membrane protein</topology>
        <orientation evidence="1">Cytoplasmic side</orientation>
    </subcellularLocation>
</comment>
<dbReference type="GO" id="GO:0072583">
    <property type="term" value="P:clathrin-dependent endocytosis"/>
    <property type="evidence" value="ECO:0007669"/>
    <property type="project" value="InterPro"/>
</dbReference>
<feature type="binding site" evidence="8">
    <location>
        <position position="40"/>
    </location>
    <ligand>
        <name>a 1,2-diacyl-sn-glycero-3-phospho-(1D-myo-inositol-3,4,5-trisphosphate)</name>
        <dbReference type="ChEBI" id="CHEBI:57836"/>
    </ligand>
</feature>
<dbReference type="GO" id="GO:0006886">
    <property type="term" value="P:intracellular protein transport"/>
    <property type="evidence" value="ECO:0007669"/>
    <property type="project" value="UniProtKB-UniRule"/>
</dbReference>
<dbReference type="EMBL" id="JALJOU010000130">
    <property type="protein sequence ID" value="KAK9819090.1"/>
    <property type="molecule type" value="Genomic_DNA"/>
</dbReference>
<dbReference type="InterPro" id="IPR009028">
    <property type="entry name" value="Coatomer/calthrin_app_sub_C"/>
</dbReference>
<evidence type="ECO:0000256" key="8">
    <source>
        <dbReference type="PIRSR" id="PIRSR037091-1"/>
    </source>
</evidence>
<dbReference type="Gene3D" id="2.60.40.1230">
    <property type="match status" value="1"/>
</dbReference>
<dbReference type="InterPro" id="IPR002553">
    <property type="entry name" value="Clathrin/coatomer_adapt-like_N"/>
</dbReference>
<dbReference type="InterPro" id="IPR050840">
    <property type="entry name" value="Adaptor_Complx_Large_Subunit"/>
</dbReference>
<dbReference type="SUPFAM" id="SSF48371">
    <property type="entry name" value="ARM repeat"/>
    <property type="match status" value="1"/>
</dbReference>
<dbReference type="Proteomes" id="UP001445335">
    <property type="component" value="Unassembled WGS sequence"/>
</dbReference>
<keyword evidence="11" id="KW-1185">Reference proteome</keyword>
<comment type="function">
    <text evidence="7">Subunit of the adaptor protein complex 2 (AP-2). Adaptor protein complexes function in protein transport via transport vesicles in different membrane traffic pathways. Adaptor protein complexes are vesicle coat components and appear to be involved in cargo selection and vesicle formation. AP-2 is involved in clathrin-dependent endocytosis in which cargo proteins are incorporated into vesicles surrounded by clathrin (clathrin-coated vesicles, CCVs) which are destined for fusion with the early endosome.</text>
</comment>
<dbReference type="PIRSF" id="PIRSF037091">
    <property type="entry name" value="AP2_complex_alpha"/>
    <property type="match status" value="1"/>
</dbReference>
<accession>A0AAW1Q9S5</accession>
<gene>
    <name evidence="10" type="ORF">WJX81_002892</name>
</gene>
<feature type="binding site" evidence="8">
    <location>
        <begin position="8"/>
        <end position="9"/>
    </location>
    <ligand>
        <name>a 1,2-diacyl-sn-glycero-3-phospho-(1D-myo-inositol-3,4,5-trisphosphate)</name>
        <dbReference type="ChEBI" id="CHEBI:57836"/>
    </ligand>
</feature>
<evidence type="ECO:0000313" key="11">
    <source>
        <dbReference type="Proteomes" id="UP001445335"/>
    </source>
</evidence>
<keyword evidence="5 7" id="KW-0472">Membrane</keyword>
<evidence type="ECO:0000256" key="2">
    <source>
        <dbReference type="ARBA" id="ARBA00022448"/>
    </source>
</evidence>
<dbReference type="Pfam" id="PF02883">
    <property type="entry name" value="Alpha_adaptinC2"/>
    <property type="match status" value="1"/>
</dbReference>
<dbReference type="InterPro" id="IPR012295">
    <property type="entry name" value="TBP_dom_sf"/>
</dbReference>
<dbReference type="InterPro" id="IPR003164">
    <property type="entry name" value="Clathrin_a-adaptin_app_sub_C"/>
</dbReference>
<dbReference type="InterPro" id="IPR013041">
    <property type="entry name" value="Clathrin_app_Ig-like_sf"/>
</dbReference>
<evidence type="ECO:0000256" key="3">
    <source>
        <dbReference type="ARBA" id="ARBA00022583"/>
    </source>
</evidence>
<comment type="similarity">
    <text evidence="7">Belongs to the adaptor complexes large subunit family.</text>
</comment>
<dbReference type="Gene3D" id="1.25.10.10">
    <property type="entry name" value="Leucine-rich Repeat Variant"/>
    <property type="match status" value="1"/>
</dbReference>
<feature type="binding site" evidence="8">
    <location>
        <begin position="54"/>
        <end position="58"/>
    </location>
    <ligand>
        <name>a 1,2-diacyl-sn-glycero-3-phospho-(1D-myo-inositol-3,4,5-trisphosphate)</name>
        <dbReference type="ChEBI" id="CHEBI:57836"/>
    </ligand>
</feature>
<reference evidence="10 11" key="1">
    <citation type="journal article" date="2024" name="Nat. Commun.">
        <title>Phylogenomics reveals the evolutionary origins of lichenization in chlorophyte algae.</title>
        <authorList>
            <person name="Puginier C."/>
            <person name="Libourel C."/>
            <person name="Otte J."/>
            <person name="Skaloud P."/>
            <person name="Haon M."/>
            <person name="Grisel S."/>
            <person name="Petersen M."/>
            <person name="Berrin J.G."/>
            <person name="Delaux P.M."/>
            <person name="Dal Grande F."/>
            <person name="Keller J."/>
        </authorList>
    </citation>
    <scope>NUCLEOTIDE SEQUENCE [LARGE SCALE GENOMIC DNA]</scope>
    <source>
        <strain evidence="10 11">SAG 245.80</strain>
    </source>
</reference>
<dbReference type="PANTHER" id="PTHR22780">
    <property type="entry name" value="ADAPTIN, ALPHA/GAMMA/EPSILON"/>
    <property type="match status" value="1"/>
</dbReference>
<dbReference type="GO" id="GO:0035615">
    <property type="term" value="F:clathrin adaptor activity"/>
    <property type="evidence" value="ECO:0007669"/>
    <property type="project" value="InterPro"/>
</dbReference>
<dbReference type="InterPro" id="IPR017104">
    <property type="entry name" value="AP2_complex_asu"/>
</dbReference>
<dbReference type="InterPro" id="IPR011989">
    <property type="entry name" value="ARM-like"/>
</dbReference>
<evidence type="ECO:0000259" key="9">
    <source>
        <dbReference type="SMART" id="SM00809"/>
    </source>
</evidence>
<dbReference type="SMART" id="SM00809">
    <property type="entry name" value="Alpha_adaptinC2"/>
    <property type="match status" value="1"/>
</dbReference>
<evidence type="ECO:0000256" key="1">
    <source>
        <dbReference type="ARBA" id="ARBA00004277"/>
    </source>
</evidence>
<dbReference type="InterPro" id="IPR008152">
    <property type="entry name" value="Clathrin_a/b/g-adaptin_app_Ig"/>
</dbReference>
<dbReference type="Gene3D" id="3.30.310.10">
    <property type="entry name" value="TATA-Binding Protein"/>
    <property type="match status" value="1"/>
</dbReference>
<dbReference type="Pfam" id="PF02296">
    <property type="entry name" value="Alpha_adaptin_C"/>
    <property type="match status" value="1"/>
</dbReference>
<feature type="domain" description="Clathrin adaptor alpha/beta/gamma-adaptin appendage Ig-like subdomain" evidence="9">
    <location>
        <begin position="673"/>
        <end position="782"/>
    </location>
</feature>
<dbReference type="InterPro" id="IPR016024">
    <property type="entry name" value="ARM-type_fold"/>
</dbReference>
<comment type="caution">
    <text evidence="10">The sequence shown here is derived from an EMBL/GenBank/DDBJ whole genome shotgun (WGS) entry which is preliminary data.</text>
</comment>
<dbReference type="SUPFAM" id="SSF49348">
    <property type="entry name" value="Clathrin adaptor appendage domain"/>
    <property type="match status" value="1"/>
</dbReference>